<dbReference type="PRINTS" id="PR01386">
    <property type="entry name" value="CCMCBIOGNSIS"/>
</dbReference>
<reference evidence="11 12" key="1">
    <citation type="submission" date="2017-03" db="EMBL/GenBank/DDBJ databases">
        <title>Lifting the veil on microbial sulfur biogeochemistry in mining wastewaters.</title>
        <authorList>
            <person name="Kantor R.S."/>
            <person name="Colenbrander Nelson T."/>
            <person name="Marshall S."/>
            <person name="Bennett D."/>
            <person name="Apte S."/>
            <person name="Camacho D."/>
            <person name="Thomas B.C."/>
            <person name="Warren L.A."/>
            <person name="Banfield J.F."/>
        </authorList>
    </citation>
    <scope>NUCLEOTIDE SEQUENCE [LARGE SCALE GENOMIC DNA]</scope>
    <source>
        <strain evidence="11">32-69-9</strain>
    </source>
</reference>
<evidence type="ECO:0000256" key="6">
    <source>
        <dbReference type="ARBA" id="ARBA00022748"/>
    </source>
</evidence>
<feature type="transmembrane region" description="Helical" evidence="9">
    <location>
        <begin position="152"/>
        <end position="175"/>
    </location>
</feature>
<dbReference type="GO" id="GO:0005886">
    <property type="term" value="C:plasma membrane"/>
    <property type="evidence" value="ECO:0007669"/>
    <property type="project" value="UniProtKB-SubCell"/>
</dbReference>
<dbReference type="AlphaFoldDB" id="A0A258FUX5"/>
<feature type="transmembrane region" description="Helical" evidence="9">
    <location>
        <begin position="91"/>
        <end position="110"/>
    </location>
</feature>
<keyword evidence="5 9" id="KW-0812">Transmembrane</keyword>
<dbReference type="Proteomes" id="UP000215595">
    <property type="component" value="Unassembled WGS sequence"/>
</dbReference>
<evidence type="ECO:0000256" key="3">
    <source>
        <dbReference type="ARBA" id="ARBA00005840"/>
    </source>
</evidence>
<gene>
    <name evidence="9" type="primary">ccmC</name>
    <name evidence="11" type="ORF">B7Z01_02215</name>
</gene>
<dbReference type="GO" id="GO:0015232">
    <property type="term" value="F:heme transmembrane transporter activity"/>
    <property type="evidence" value="ECO:0007669"/>
    <property type="project" value="InterPro"/>
</dbReference>
<evidence type="ECO:0000259" key="10">
    <source>
        <dbReference type="Pfam" id="PF01578"/>
    </source>
</evidence>
<comment type="similarity">
    <text evidence="3 9">Belongs to the CcmC/CycZ/HelC family.</text>
</comment>
<dbReference type="PANTHER" id="PTHR30071:SF1">
    <property type="entry name" value="CYTOCHROME B_B6 PROTEIN-RELATED"/>
    <property type="match status" value="1"/>
</dbReference>
<feature type="transmembrane region" description="Helical" evidence="9">
    <location>
        <begin position="195"/>
        <end position="217"/>
    </location>
</feature>
<dbReference type="NCBIfam" id="TIGR01191">
    <property type="entry name" value="ccmC"/>
    <property type="match status" value="1"/>
</dbReference>
<comment type="subcellular location">
    <subcellularLocation>
        <location evidence="9">Cell inner membrane</location>
    </subcellularLocation>
    <subcellularLocation>
        <location evidence="2">Membrane</location>
        <topology evidence="2">Multi-pass membrane protein</topology>
    </subcellularLocation>
</comment>
<comment type="function">
    <text evidence="1 9">Required for the export of heme to the periplasm for the biogenesis of c-type cytochromes.</text>
</comment>
<dbReference type="InterPro" id="IPR003557">
    <property type="entry name" value="Cyt_c_biogenesis_CcmC"/>
</dbReference>
<keyword evidence="7 9" id="KW-1133">Transmembrane helix</keyword>
<evidence type="ECO:0000313" key="11">
    <source>
        <dbReference type="EMBL" id="OYX35788.1"/>
    </source>
</evidence>
<evidence type="ECO:0000256" key="7">
    <source>
        <dbReference type="ARBA" id="ARBA00022989"/>
    </source>
</evidence>
<dbReference type="GO" id="GO:0017004">
    <property type="term" value="P:cytochrome complex assembly"/>
    <property type="evidence" value="ECO:0007669"/>
    <property type="project" value="UniProtKB-KW"/>
</dbReference>
<keyword evidence="6 9" id="KW-0201">Cytochrome c-type biogenesis</keyword>
<keyword evidence="9" id="KW-1003">Cell membrane</keyword>
<dbReference type="PANTHER" id="PTHR30071">
    <property type="entry name" value="HEME EXPORTER PROTEIN C"/>
    <property type="match status" value="1"/>
</dbReference>
<evidence type="ECO:0000256" key="1">
    <source>
        <dbReference type="ARBA" id="ARBA00002442"/>
    </source>
</evidence>
<dbReference type="InterPro" id="IPR045062">
    <property type="entry name" value="Cyt_c_biogenesis_CcsA/CcmC"/>
</dbReference>
<evidence type="ECO:0000256" key="4">
    <source>
        <dbReference type="ARBA" id="ARBA00016463"/>
    </source>
</evidence>
<sequence length="239" mass="25775">MFGLANPERFMRFTAPLPPVLWGVSAVLLAVGTWLSFAAPGDYQQGDTVRIMFVHVPAATLGLAAYAALGVSSFFALVFRHSLADAAARAAALPGAAFTALALVTGGLWGQPMWGTWWVWDARLTSVLVLFLFYLGYMALRSSIDDEQKAGRAAAVLGLVGLINLPIVKFSVDWWNTLHQPASLLRAGGTSLDPVFLAPLLTMMAAYGALFGAVWLTTIRAEIVRRRVQTLRARLALEA</sequence>
<dbReference type="EMBL" id="NCEB01000003">
    <property type="protein sequence ID" value="OYX35788.1"/>
    <property type="molecule type" value="Genomic_DNA"/>
</dbReference>
<feature type="transmembrane region" description="Helical" evidence="9">
    <location>
        <begin position="54"/>
        <end position="79"/>
    </location>
</feature>
<comment type="caution">
    <text evidence="9">Lacks conserved residue(s) required for the propagation of feature annotation.</text>
</comment>
<protein>
    <recommendedName>
        <fullName evidence="4 9">Heme exporter protein C</fullName>
    </recommendedName>
    <alternativeName>
        <fullName evidence="9">Cytochrome c-type biogenesis protein</fullName>
    </alternativeName>
</protein>
<accession>A0A258FUX5</accession>
<evidence type="ECO:0000256" key="5">
    <source>
        <dbReference type="ARBA" id="ARBA00022692"/>
    </source>
</evidence>
<name>A0A258FUX5_9CAUL</name>
<proteinExistence type="inferred from homology"/>
<dbReference type="Pfam" id="PF01578">
    <property type="entry name" value="Cytochrom_C_asm"/>
    <property type="match status" value="1"/>
</dbReference>
<evidence type="ECO:0000313" key="12">
    <source>
        <dbReference type="Proteomes" id="UP000215595"/>
    </source>
</evidence>
<evidence type="ECO:0000256" key="9">
    <source>
        <dbReference type="RuleBase" id="RU364092"/>
    </source>
</evidence>
<keyword evidence="9" id="KW-0813">Transport</keyword>
<keyword evidence="9" id="KW-0997">Cell inner membrane</keyword>
<feature type="transmembrane region" description="Helical" evidence="9">
    <location>
        <begin position="122"/>
        <end position="140"/>
    </location>
</feature>
<dbReference type="InterPro" id="IPR002541">
    <property type="entry name" value="Cyt_c_assembly"/>
</dbReference>
<evidence type="ECO:0000256" key="2">
    <source>
        <dbReference type="ARBA" id="ARBA00004141"/>
    </source>
</evidence>
<comment type="caution">
    <text evidence="11">The sequence shown here is derived from an EMBL/GenBank/DDBJ whole genome shotgun (WGS) entry which is preliminary data.</text>
</comment>
<feature type="domain" description="Cytochrome c assembly protein" evidence="10">
    <location>
        <begin position="26"/>
        <end position="179"/>
    </location>
</feature>
<organism evidence="11 12">
    <name type="scientific">Brevundimonas subvibrioides</name>
    <dbReference type="NCBI Taxonomy" id="74313"/>
    <lineage>
        <taxon>Bacteria</taxon>
        <taxon>Pseudomonadati</taxon>
        <taxon>Pseudomonadota</taxon>
        <taxon>Alphaproteobacteria</taxon>
        <taxon>Caulobacterales</taxon>
        <taxon>Caulobacteraceae</taxon>
        <taxon>Brevundimonas</taxon>
    </lineage>
</organism>
<dbReference type="GO" id="GO:0020037">
    <property type="term" value="F:heme binding"/>
    <property type="evidence" value="ECO:0007669"/>
    <property type="project" value="InterPro"/>
</dbReference>
<keyword evidence="8 9" id="KW-0472">Membrane</keyword>
<evidence type="ECO:0000256" key="8">
    <source>
        <dbReference type="ARBA" id="ARBA00023136"/>
    </source>
</evidence>